<evidence type="ECO:0000313" key="1">
    <source>
        <dbReference type="EMBL" id="MLV99479.1"/>
    </source>
</evidence>
<name>A0A403MSS4_SALER</name>
<proteinExistence type="predicted"/>
<organism evidence="1">
    <name type="scientific">Salmonella enterica</name>
    <name type="common">Salmonella choleraesuis</name>
    <dbReference type="NCBI Taxonomy" id="28901"/>
    <lineage>
        <taxon>Bacteria</taxon>
        <taxon>Pseudomonadati</taxon>
        <taxon>Pseudomonadota</taxon>
        <taxon>Gammaproteobacteria</taxon>
        <taxon>Enterobacterales</taxon>
        <taxon>Enterobacteriaceae</taxon>
        <taxon>Salmonella</taxon>
    </lineage>
</organism>
<comment type="caution">
    <text evidence="1">The sequence shown here is derived from an EMBL/GenBank/DDBJ whole genome shotgun (WGS) entry which is preliminary data.</text>
</comment>
<dbReference type="AlphaFoldDB" id="A0A403MSS4"/>
<gene>
    <name evidence="1" type="ORF">EAK82_04095</name>
</gene>
<sequence length="90" mass="10518">MIISAKRDRKLQNFAVLQFCLCAKAACKPCGVWVRSVNQTAKKFFENTAGTVGLARFPSAWRFREDFTRALRREGQGKQEQRRYRRCRCV</sequence>
<accession>A0A403MSS4</accession>
<dbReference type="EMBL" id="RVIJ01000002">
    <property type="protein sequence ID" value="MLV99479.1"/>
    <property type="molecule type" value="Genomic_DNA"/>
</dbReference>
<protein>
    <submittedName>
        <fullName evidence="1">Uncharacterized protein</fullName>
    </submittedName>
</protein>
<reference evidence="1" key="1">
    <citation type="submission" date="2018-10" db="EMBL/GenBank/DDBJ databases">
        <authorList>
            <consortium name="PulseNet: The National Subtyping Network for Foodborne Disease Surveillance"/>
            <person name="Tarr C.L."/>
            <person name="Trees E."/>
            <person name="Katz L.S."/>
            <person name="Carleton-Romer H.A."/>
            <person name="Stroika S."/>
            <person name="Kucerova Z."/>
            <person name="Roache K.F."/>
            <person name="Sabol A.L."/>
            <person name="Besser J."/>
            <person name="Gerner-Smidt P."/>
        </authorList>
    </citation>
    <scope>NUCLEOTIDE SEQUENCE [LARGE SCALE GENOMIC DNA]</scope>
    <source>
        <strain evidence="1">PNUSAS038541</strain>
    </source>
</reference>
<dbReference type="Proteomes" id="UP000885392">
    <property type="component" value="Unassembled WGS sequence"/>
</dbReference>